<evidence type="ECO:0000313" key="1">
    <source>
        <dbReference type="EMBL" id="KAH0738646.1"/>
    </source>
</evidence>
<organism evidence="1 2">
    <name type="scientific">Solanum tuberosum</name>
    <name type="common">Potato</name>
    <dbReference type="NCBI Taxonomy" id="4113"/>
    <lineage>
        <taxon>Eukaryota</taxon>
        <taxon>Viridiplantae</taxon>
        <taxon>Streptophyta</taxon>
        <taxon>Embryophyta</taxon>
        <taxon>Tracheophyta</taxon>
        <taxon>Spermatophyta</taxon>
        <taxon>Magnoliopsida</taxon>
        <taxon>eudicotyledons</taxon>
        <taxon>Gunneridae</taxon>
        <taxon>Pentapetalae</taxon>
        <taxon>asterids</taxon>
        <taxon>lamiids</taxon>
        <taxon>Solanales</taxon>
        <taxon>Solanaceae</taxon>
        <taxon>Solanoideae</taxon>
        <taxon>Solaneae</taxon>
        <taxon>Solanum</taxon>
    </lineage>
</organism>
<gene>
    <name evidence="1" type="ORF">KY290_037351</name>
</gene>
<accession>A0ABQ7TWZ3</accession>
<dbReference type="Proteomes" id="UP000826656">
    <property type="component" value="Unassembled WGS sequence"/>
</dbReference>
<comment type="caution">
    <text evidence="1">The sequence shown here is derived from an EMBL/GenBank/DDBJ whole genome shotgun (WGS) entry which is preliminary data.</text>
</comment>
<evidence type="ECO:0000313" key="2">
    <source>
        <dbReference type="Proteomes" id="UP000826656"/>
    </source>
</evidence>
<proteinExistence type="predicted"/>
<sequence length="60" mass="6863">MYDQRQGPGTSSEKLKLLKSFMLWLPRIIHTVMGTNLKLDADEPGSETPFLYKGITFEEC</sequence>
<keyword evidence="2" id="KW-1185">Reference proteome</keyword>
<name>A0ABQ7TWZ3_SOLTU</name>
<reference evidence="1 2" key="1">
    <citation type="journal article" date="2021" name="bioRxiv">
        <title>Chromosome-scale and haplotype-resolved genome assembly of a tetraploid potato cultivar.</title>
        <authorList>
            <person name="Sun H."/>
            <person name="Jiao W.-B."/>
            <person name="Krause K."/>
            <person name="Campoy J.A."/>
            <person name="Goel M."/>
            <person name="Folz-Donahue K."/>
            <person name="Kukat C."/>
            <person name="Huettel B."/>
            <person name="Schneeberger K."/>
        </authorList>
    </citation>
    <scope>NUCLEOTIDE SEQUENCE [LARGE SCALE GENOMIC DNA]</scope>
    <source>
        <strain evidence="1">SolTubOtavaFocal</strain>
        <tissue evidence="1">Leaves</tissue>
    </source>
</reference>
<protein>
    <submittedName>
        <fullName evidence="1">Uncharacterized protein</fullName>
    </submittedName>
</protein>
<dbReference type="EMBL" id="JAIVGD010000028">
    <property type="protein sequence ID" value="KAH0738646.1"/>
    <property type="molecule type" value="Genomic_DNA"/>
</dbReference>